<keyword evidence="6 7" id="KW-0460">Magnesium</keyword>
<dbReference type="HAMAP" id="MF_00347">
    <property type="entry name" value="Polyphosphate_kinase"/>
    <property type="match status" value="1"/>
</dbReference>
<comment type="similarity">
    <text evidence="7 8">Belongs to the polyphosphate kinase 1 (PPK1) family.</text>
</comment>
<evidence type="ECO:0000313" key="10">
    <source>
        <dbReference type="EMBL" id="MEX6429829.1"/>
    </source>
</evidence>
<dbReference type="InterPro" id="IPR001736">
    <property type="entry name" value="PLipase_D/transphosphatidylase"/>
</dbReference>
<comment type="catalytic activity">
    <reaction evidence="7 8">
        <text>[phosphate](n) + ATP = [phosphate](n+1) + ADP</text>
        <dbReference type="Rhea" id="RHEA:19573"/>
        <dbReference type="Rhea" id="RHEA-COMP:9859"/>
        <dbReference type="Rhea" id="RHEA-COMP:14280"/>
        <dbReference type="ChEBI" id="CHEBI:16838"/>
        <dbReference type="ChEBI" id="CHEBI:30616"/>
        <dbReference type="ChEBI" id="CHEBI:456216"/>
        <dbReference type="EC" id="2.7.4.1"/>
    </reaction>
</comment>
<evidence type="ECO:0000313" key="11">
    <source>
        <dbReference type="Proteomes" id="UP001560267"/>
    </source>
</evidence>
<comment type="caution">
    <text evidence="7">Lacks conserved residue(s) required for the propagation of feature annotation.</text>
</comment>
<accession>A0ABV3Y2N4</accession>
<dbReference type="PROSITE" id="PS50035">
    <property type="entry name" value="PLD"/>
    <property type="match status" value="1"/>
</dbReference>
<dbReference type="Gene3D" id="3.30.870.10">
    <property type="entry name" value="Endonuclease Chain A"/>
    <property type="match status" value="2"/>
</dbReference>
<dbReference type="Proteomes" id="UP001560267">
    <property type="component" value="Unassembled WGS sequence"/>
</dbReference>
<dbReference type="Pfam" id="PF13090">
    <property type="entry name" value="PP_kinase_C"/>
    <property type="match status" value="1"/>
</dbReference>
<keyword evidence="1 7" id="KW-0597">Phosphoprotein</keyword>
<evidence type="ECO:0000256" key="8">
    <source>
        <dbReference type="RuleBase" id="RU003800"/>
    </source>
</evidence>
<dbReference type="InterPro" id="IPR025200">
    <property type="entry name" value="PPK_C_dom2"/>
</dbReference>
<feature type="binding site" evidence="7">
    <location>
        <position position="480"/>
    </location>
    <ligand>
        <name>ATP</name>
        <dbReference type="ChEBI" id="CHEBI:30616"/>
    </ligand>
</feature>
<feature type="binding site" evidence="7">
    <location>
        <position position="417"/>
    </location>
    <ligand>
        <name>Mg(2+)</name>
        <dbReference type="ChEBI" id="CHEBI:18420"/>
    </ligand>
</feature>
<evidence type="ECO:0000256" key="6">
    <source>
        <dbReference type="ARBA" id="ARBA00022842"/>
    </source>
</evidence>
<evidence type="ECO:0000256" key="2">
    <source>
        <dbReference type="ARBA" id="ARBA00022679"/>
    </source>
</evidence>
<keyword evidence="7" id="KW-0479">Metal-binding</keyword>
<dbReference type="Gene3D" id="3.30.1840.10">
    <property type="entry name" value="Polyphosphate kinase middle domain"/>
    <property type="match status" value="1"/>
</dbReference>
<feature type="binding site" evidence="7">
    <location>
        <position position="601"/>
    </location>
    <ligand>
        <name>ATP</name>
        <dbReference type="ChEBI" id="CHEBI:30616"/>
    </ligand>
</feature>
<evidence type="ECO:0000259" key="9">
    <source>
        <dbReference type="PROSITE" id="PS50035"/>
    </source>
</evidence>
<comment type="caution">
    <text evidence="10">The sequence shown here is derived from an EMBL/GenBank/DDBJ whole genome shotgun (WGS) entry which is preliminary data.</text>
</comment>
<keyword evidence="11" id="KW-1185">Reference proteome</keyword>
<sequence length="699" mass="77516">MRQSFELPLEPTSATAKYEGSRYFNRELSWLEFGARILELADDERLGALQRAKFFAIFGSGLDEFFQVRVAGLKDQLLSPFTIRSTDGLTPREQLGAIRSRLVQLLEAAEDSFEQRLVPRLAQVGVSIERVASLSDATRARLKRDFEAGLYPVLTPLSVDPAHPFPYISNLSLNLAVAVREPSHHEERFARIKVPSNFPRLYPVGNGAFVLIEDLIESFAGLLFPGMEIGETALFRVTRNTDLVLEEGEADDLLALVETELRRRRFGRAVRLEIAANSSSAIRALLVEELELHRDDVYTTSLPLDMRCLFEVHDLGLDSERGPRALGRTPPPFSYPEGESVDLFTALKGGDVLVHHPYDSFSSTVEHFVAAAARDPDVLAIKQTLYRTSGDSAIVDSLIDAAESGKQVVVIVEVKARFDELANIGWARKLEDAGVHVVYGVVGLKTHCKAIMVVRRESQGLVRYCHLGTGNYNAKTARSYEDYGLFTTDPEIGYDLGEVFNYLTGFSRPSHLTKLVLAPTDLRARIGALIARETARGAEGMISFKVNGLVDPEIIEALYTASGAGVMVRGLVRGICALRPGQPVLSENIVIRSIVGEFLEHSRVFVFGDPQDPESEVLVGSADLMQRNLDRRVELLFPLQEPELRRRVTQMLALEWEDDTNAWTLDAMGHWHRPASAKGISAQLILNSPLQAREAPRGS</sequence>
<dbReference type="RefSeq" id="WP_369084546.1">
    <property type="nucleotide sequence ID" value="NZ_JBFSHR010000026.1"/>
</dbReference>
<dbReference type="InterPro" id="IPR003414">
    <property type="entry name" value="PP_kinase"/>
</dbReference>
<organism evidence="10 11">
    <name type="scientific">Ferrimicrobium acidiphilum</name>
    <dbReference type="NCBI Taxonomy" id="121039"/>
    <lineage>
        <taxon>Bacteria</taxon>
        <taxon>Bacillati</taxon>
        <taxon>Actinomycetota</taxon>
        <taxon>Acidimicrobiia</taxon>
        <taxon>Acidimicrobiales</taxon>
        <taxon>Acidimicrobiaceae</taxon>
        <taxon>Ferrimicrobium</taxon>
    </lineage>
</organism>
<feature type="active site" description="Phosphohistidine intermediate" evidence="7">
    <location>
        <position position="447"/>
    </location>
</feature>
<comment type="cofactor">
    <cofactor evidence="7">
        <name>Mg(2+)</name>
        <dbReference type="ChEBI" id="CHEBI:18420"/>
    </cofactor>
</comment>
<keyword evidence="2 7" id="KW-0808">Transferase</keyword>
<protein>
    <recommendedName>
        <fullName evidence="7 8">Polyphosphate kinase</fullName>
        <ecNumber evidence="7 8">2.7.4.1</ecNumber>
    </recommendedName>
    <alternativeName>
        <fullName evidence="7">ATP-polyphosphate phosphotransferase</fullName>
    </alternativeName>
    <alternativeName>
        <fullName evidence="7">Polyphosphoric acid kinase</fullName>
    </alternativeName>
</protein>
<dbReference type="Gene3D" id="1.20.58.310">
    <property type="entry name" value="Polyphosphate kinase N-terminal domain"/>
    <property type="match status" value="1"/>
</dbReference>
<dbReference type="InterPro" id="IPR041108">
    <property type="entry name" value="PP_kinase_C_1"/>
</dbReference>
<comment type="PTM">
    <text evidence="7 8">An intermediate of this reaction is the autophosphorylated ppk in which a phosphate is covalently linked to a histidine residue through a N-P bond.</text>
</comment>
<dbReference type="Pfam" id="PF02503">
    <property type="entry name" value="PP_kinase"/>
    <property type="match status" value="1"/>
</dbReference>
<keyword evidence="5 7" id="KW-0067">ATP-binding</keyword>
<dbReference type="SUPFAM" id="SSF140356">
    <property type="entry name" value="PPK N-terminal domain-like"/>
    <property type="match status" value="1"/>
</dbReference>
<evidence type="ECO:0000256" key="5">
    <source>
        <dbReference type="ARBA" id="ARBA00022840"/>
    </source>
</evidence>
<feature type="binding site" evidence="7">
    <location>
        <position position="573"/>
    </location>
    <ligand>
        <name>ATP</name>
        <dbReference type="ChEBI" id="CHEBI:30616"/>
    </ligand>
</feature>
<dbReference type="SUPFAM" id="SSF56024">
    <property type="entry name" value="Phospholipase D/nuclease"/>
    <property type="match status" value="2"/>
</dbReference>
<evidence type="ECO:0000256" key="7">
    <source>
        <dbReference type="HAMAP-Rule" id="MF_00347"/>
    </source>
</evidence>
<evidence type="ECO:0000256" key="4">
    <source>
        <dbReference type="ARBA" id="ARBA00022777"/>
    </source>
</evidence>
<dbReference type="EMBL" id="JBFSHR010000026">
    <property type="protein sequence ID" value="MEX6429829.1"/>
    <property type="molecule type" value="Genomic_DNA"/>
</dbReference>
<gene>
    <name evidence="10" type="primary">ppk1</name>
    <name evidence="7" type="synonym">ppk</name>
    <name evidence="10" type="ORF">AB6A68_08265</name>
</gene>
<dbReference type="InterPro" id="IPR036832">
    <property type="entry name" value="PPK_N_dom_sf"/>
</dbReference>
<dbReference type="InterPro" id="IPR024953">
    <property type="entry name" value="PP_kinase_middle"/>
</dbReference>
<keyword evidence="4 7" id="KW-0418">Kinase</keyword>
<evidence type="ECO:0000256" key="3">
    <source>
        <dbReference type="ARBA" id="ARBA00022741"/>
    </source>
</evidence>
<dbReference type="PANTHER" id="PTHR30218">
    <property type="entry name" value="POLYPHOSPHATE KINASE"/>
    <property type="match status" value="1"/>
</dbReference>
<dbReference type="Pfam" id="PF13089">
    <property type="entry name" value="PP_kinase_N"/>
    <property type="match status" value="1"/>
</dbReference>
<feature type="binding site" evidence="7">
    <location>
        <position position="387"/>
    </location>
    <ligand>
        <name>Mg(2+)</name>
        <dbReference type="ChEBI" id="CHEBI:18420"/>
    </ligand>
</feature>
<feature type="domain" description="PLD phosphodiesterase" evidence="9">
    <location>
        <begin position="596"/>
        <end position="628"/>
    </location>
</feature>
<dbReference type="NCBIfam" id="TIGR03705">
    <property type="entry name" value="poly_P_kin"/>
    <property type="match status" value="1"/>
</dbReference>
<dbReference type="PIRSF" id="PIRSF015589">
    <property type="entry name" value="PP_kinase"/>
    <property type="match status" value="1"/>
</dbReference>
<dbReference type="EC" id="2.7.4.1" evidence="7 8"/>
<comment type="function">
    <text evidence="7 8">Catalyzes the reversible transfer of the terminal phosphate of ATP to form a long-chain polyphosphate (polyP).</text>
</comment>
<dbReference type="SUPFAM" id="SSF143724">
    <property type="entry name" value="PHP14-like"/>
    <property type="match status" value="1"/>
</dbReference>
<dbReference type="Pfam" id="PF17941">
    <property type="entry name" value="PP_kinase_C_1"/>
    <property type="match status" value="1"/>
</dbReference>
<dbReference type="InterPro" id="IPR036830">
    <property type="entry name" value="PP_kinase_middle_dom_sf"/>
</dbReference>
<keyword evidence="3 7" id="KW-0547">Nucleotide-binding</keyword>
<proteinExistence type="inferred from homology"/>
<dbReference type="NCBIfam" id="NF003921">
    <property type="entry name" value="PRK05443.2-2"/>
    <property type="match status" value="1"/>
</dbReference>
<name>A0ABV3Y2N4_9ACTN</name>
<dbReference type="PANTHER" id="PTHR30218:SF0">
    <property type="entry name" value="POLYPHOSPHATE KINASE"/>
    <property type="match status" value="1"/>
</dbReference>
<reference evidence="10 11" key="1">
    <citation type="submission" date="2024-07" db="EMBL/GenBank/DDBJ databases">
        <title>Draft Genome Sequence of Ferrimicrobium acidiphilum Strain YE2023, Isolated from a Pulp of Bioleach Reactor.</title>
        <authorList>
            <person name="Elkina Y.A."/>
            <person name="Bulaeva A.G."/>
            <person name="Beletsky A.V."/>
            <person name="Mardanov A.V."/>
        </authorList>
    </citation>
    <scope>NUCLEOTIDE SEQUENCE [LARGE SCALE GENOMIC DNA]</scope>
    <source>
        <strain evidence="10 11">YE2023</strain>
    </source>
</reference>
<dbReference type="GO" id="GO:0008976">
    <property type="term" value="F:polyphosphate kinase activity"/>
    <property type="evidence" value="ECO:0007669"/>
    <property type="project" value="UniProtKB-EC"/>
</dbReference>
<dbReference type="InterPro" id="IPR025198">
    <property type="entry name" value="PPK_N_dom"/>
</dbReference>
<evidence type="ECO:0000256" key="1">
    <source>
        <dbReference type="ARBA" id="ARBA00022553"/>
    </source>
</evidence>